<gene>
    <name evidence="2" type="ORF">J2S03_000665</name>
</gene>
<evidence type="ECO:0000256" key="1">
    <source>
        <dbReference type="SAM" id="MobiDB-lite"/>
    </source>
</evidence>
<dbReference type="RefSeq" id="WP_274455177.1">
    <property type="nucleotide sequence ID" value="NZ_CP067097.1"/>
</dbReference>
<evidence type="ECO:0000313" key="3">
    <source>
        <dbReference type="Proteomes" id="UP001232973"/>
    </source>
</evidence>
<keyword evidence="3" id="KW-1185">Reference proteome</keyword>
<evidence type="ECO:0000313" key="2">
    <source>
        <dbReference type="EMBL" id="MDQ0188853.1"/>
    </source>
</evidence>
<comment type="caution">
    <text evidence="2">The sequence shown here is derived from an EMBL/GenBank/DDBJ whole genome shotgun (WGS) entry which is preliminary data.</text>
</comment>
<feature type="region of interest" description="Disordered" evidence="1">
    <location>
        <begin position="40"/>
        <end position="60"/>
    </location>
</feature>
<sequence length="60" mass="6731">MSEVRFVVNVIVYEDGHFDVIWDSSVSAEDCQRVLAAAAHDMAPPPPTPTHERPTIKRLK</sequence>
<accession>A0ABT9XGA0</accession>
<reference evidence="2 3" key="1">
    <citation type="submission" date="2023-07" db="EMBL/GenBank/DDBJ databases">
        <title>Genomic Encyclopedia of Type Strains, Phase IV (KMG-IV): sequencing the most valuable type-strain genomes for metagenomic binning, comparative biology and taxonomic classification.</title>
        <authorList>
            <person name="Goeker M."/>
        </authorList>
    </citation>
    <scope>NUCLEOTIDE SEQUENCE [LARGE SCALE GENOMIC DNA]</scope>
    <source>
        <strain evidence="2 3">DSM 4006</strain>
    </source>
</reference>
<organism evidence="2 3">
    <name type="scientific">Alicyclobacillus cycloheptanicus</name>
    <dbReference type="NCBI Taxonomy" id="1457"/>
    <lineage>
        <taxon>Bacteria</taxon>
        <taxon>Bacillati</taxon>
        <taxon>Bacillota</taxon>
        <taxon>Bacilli</taxon>
        <taxon>Bacillales</taxon>
        <taxon>Alicyclobacillaceae</taxon>
        <taxon>Alicyclobacillus</taxon>
    </lineage>
</organism>
<protein>
    <submittedName>
        <fullName evidence="2">Uncharacterized protein</fullName>
    </submittedName>
</protein>
<dbReference type="EMBL" id="JAUSTP010000002">
    <property type="protein sequence ID" value="MDQ0188853.1"/>
    <property type="molecule type" value="Genomic_DNA"/>
</dbReference>
<feature type="compositionally biased region" description="Basic and acidic residues" evidence="1">
    <location>
        <begin position="50"/>
        <end position="60"/>
    </location>
</feature>
<dbReference type="Proteomes" id="UP001232973">
    <property type="component" value="Unassembled WGS sequence"/>
</dbReference>
<proteinExistence type="predicted"/>
<name>A0ABT9XGA0_9BACL</name>